<dbReference type="Pfam" id="PF07286">
    <property type="entry name" value="D-Glu_cyclase"/>
    <property type="match status" value="1"/>
</dbReference>
<sequence length="261" mass="28428">MDSSLTPAQIRHLCRLGEFNTSTPGVASGYVQANLVVLPKSVAFDFLLFCHRNPKPCPLLDVTDVGEYEARIVAPGSDLRTDLPRYHIFRHGELVEEVTDIRGYWRNDFVAFVIGCSFSFESALLKAGLPVRHIEEGKNVPMYTTSLSCLSAGVFSSCLVVSMRPLSADEAIQAVKITSRYPKAHGPPVHLGEPDLIGISNLNSPDFGDAVTIEEEEIPVFWACGVTTQIALGQAKPEIAITHAPGHMLITDIQDDSLVVP</sequence>
<dbReference type="Proteomes" id="UP000176944">
    <property type="component" value="Chromosome"/>
</dbReference>
<dbReference type="EMBL" id="CP017708">
    <property type="protein sequence ID" value="AOY79721.1"/>
    <property type="molecule type" value="Genomic_DNA"/>
</dbReference>
<accession>A0A1D9FWK2</accession>
<dbReference type="InterPro" id="IPR009906">
    <property type="entry name" value="D-Glu_cyclase"/>
</dbReference>
<dbReference type="Gene3D" id="3.40.1640.10">
    <property type="entry name" value="PSTPO5379-like"/>
    <property type="match status" value="1"/>
</dbReference>
<dbReference type="HAMAP" id="MF_01830">
    <property type="entry name" value="Hydro_lyase"/>
    <property type="match status" value="1"/>
</dbReference>
<reference evidence="4" key="1">
    <citation type="submission" date="2016-10" db="EMBL/GenBank/DDBJ databases">
        <title>Comparative genomics uncovers the prolific and rare metabolic potential of the cyanobacterial genus Moorea.</title>
        <authorList>
            <person name="Leao T."/>
            <person name="Castelao G."/>
            <person name="Korobeynikov A."/>
            <person name="Monroe E.A."/>
            <person name="Podell S."/>
            <person name="Glukhov E."/>
            <person name="Allen E."/>
            <person name="Gerwick W.H."/>
            <person name="Gerwick L."/>
        </authorList>
    </citation>
    <scope>NUCLEOTIDE SEQUENCE [LARGE SCALE GENOMIC DNA]</scope>
    <source>
        <strain evidence="4">JHB</strain>
    </source>
</reference>
<dbReference type="AlphaFoldDB" id="A0A1D9FWK2"/>
<dbReference type="FunFam" id="3.30.2040.10:FF:000001">
    <property type="entry name" value="D-glutamate cyclase, mitochondrial"/>
    <property type="match status" value="1"/>
</dbReference>
<evidence type="ECO:0000256" key="2">
    <source>
        <dbReference type="ARBA" id="ARBA00023239"/>
    </source>
</evidence>
<dbReference type="InterPro" id="IPR016938">
    <property type="entry name" value="UPF0317"/>
</dbReference>
<name>A0A1D9FWK2_MOOP1</name>
<evidence type="ECO:0000313" key="4">
    <source>
        <dbReference type="Proteomes" id="UP000176944"/>
    </source>
</evidence>
<dbReference type="InterPro" id="IPR038021">
    <property type="entry name" value="Putative_hydro-lyase"/>
</dbReference>
<dbReference type="Gene3D" id="3.30.2040.10">
    <property type="entry name" value="PSTPO5379-like domain"/>
    <property type="match status" value="1"/>
</dbReference>
<comment type="similarity">
    <text evidence="1">Belongs to the D-glutamate cyclase family.</text>
</comment>
<keyword evidence="2" id="KW-0456">Lyase</keyword>
<dbReference type="GO" id="GO:0016829">
    <property type="term" value="F:lyase activity"/>
    <property type="evidence" value="ECO:0007669"/>
    <property type="project" value="UniProtKB-KW"/>
</dbReference>
<organism evidence="3 4">
    <name type="scientific">Moorena producens (strain JHB)</name>
    <dbReference type="NCBI Taxonomy" id="1454205"/>
    <lineage>
        <taxon>Bacteria</taxon>
        <taxon>Bacillati</taxon>
        <taxon>Cyanobacteriota</taxon>
        <taxon>Cyanophyceae</taxon>
        <taxon>Coleofasciculales</taxon>
        <taxon>Coleofasciculaceae</taxon>
        <taxon>Moorena</taxon>
    </lineage>
</organism>
<evidence type="ECO:0000256" key="1">
    <source>
        <dbReference type="ARBA" id="ARBA00007896"/>
    </source>
</evidence>
<dbReference type="SUPFAM" id="SSF160920">
    <property type="entry name" value="PSTPO5379-like"/>
    <property type="match status" value="1"/>
</dbReference>
<dbReference type="NCBIfam" id="NF003969">
    <property type="entry name" value="PRK05463.1"/>
    <property type="match status" value="1"/>
</dbReference>
<proteinExistence type="inferred from homology"/>
<evidence type="ECO:0000313" key="3">
    <source>
        <dbReference type="EMBL" id="AOY79721.1"/>
    </source>
</evidence>
<dbReference type="PIRSF" id="PIRSF029755">
    <property type="entry name" value="UCP029755"/>
    <property type="match status" value="1"/>
</dbReference>
<dbReference type="PANTHER" id="PTHR32022:SF10">
    <property type="entry name" value="D-GLUTAMATE CYCLASE, MITOCHONDRIAL"/>
    <property type="match status" value="1"/>
</dbReference>
<protein>
    <submittedName>
        <fullName evidence="3">Hydro-lyase</fullName>
    </submittedName>
</protein>
<dbReference type="PANTHER" id="PTHR32022">
    <property type="entry name" value="D-GLUTAMATE CYCLASE, MITOCHONDRIAL"/>
    <property type="match status" value="1"/>
</dbReference>
<gene>
    <name evidence="3" type="ORF">BJP36_07055</name>
</gene>